<evidence type="ECO:0000256" key="2">
    <source>
        <dbReference type="ARBA" id="ARBA00022840"/>
    </source>
</evidence>
<dbReference type="InterPro" id="IPR005654">
    <property type="entry name" value="ATPase_AFG1-like"/>
</dbReference>
<dbReference type="Gene3D" id="3.40.50.300">
    <property type="entry name" value="P-loop containing nucleotide triphosphate hydrolases"/>
    <property type="match status" value="1"/>
</dbReference>
<dbReference type="PANTHER" id="PTHR12169:SF6">
    <property type="entry name" value="AFG1-LIKE ATPASE"/>
    <property type="match status" value="1"/>
</dbReference>
<evidence type="ECO:0000256" key="1">
    <source>
        <dbReference type="ARBA" id="ARBA00022741"/>
    </source>
</evidence>
<keyword evidence="4" id="KW-1185">Reference proteome</keyword>
<organism evidence="3 4">
    <name type="scientific">Myceligenerans salitolerans</name>
    <dbReference type="NCBI Taxonomy" id="1230528"/>
    <lineage>
        <taxon>Bacteria</taxon>
        <taxon>Bacillati</taxon>
        <taxon>Actinomycetota</taxon>
        <taxon>Actinomycetes</taxon>
        <taxon>Micrococcales</taxon>
        <taxon>Promicromonosporaceae</taxon>
        <taxon>Myceligenerans</taxon>
    </lineage>
</organism>
<keyword evidence="3" id="KW-0132">Cell division</keyword>
<gene>
    <name evidence="3" type="primary">zapE</name>
    <name evidence="3" type="ORF">J0911_16530</name>
</gene>
<dbReference type="Pfam" id="PF03969">
    <property type="entry name" value="AFG1_ATPase"/>
    <property type="match status" value="2"/>
</dbReference>
<sequence length="388" mass="41291">MTSGQAASRPGGRAGARVRLVSGGWGVGAAAVTWDDVTVTDHGPPTAIRSLTGVRPEVPADRLVDDMVPPPHFASARFSTYRANPAHPSQARALARLEELAGQIATAARPKPFAVFRKKTSAPAVYLDGGFGVGKTHLLTSLAHAVAAELGRQAVTYGTFVEYTNLVGALGFLPTVEALAARRLVCIDEFELDDAGDTTLMSRLLRELADRGVALAATSNTLPDALGEGRFAAEDFLREIQALAARFEVLRVDGEDYRHRSLATDARPLPDSEVAAAVAGREGATLDGFGDLLAHLATVHPSRYGALLDGVRLVALTGVRPVTRQDVALRLVVLVDRLYDRDVPVLLGGSGEHGLFTPEMLSGGYRKKYYRALSRLGALAEEGRRVLT</sequence>
<keyword evidence="3" id="KW-0131">Cell cycle</keyword>
<comment type="caution">
    <text evidence="3">The sequence shown here is derived from an EMBL/GenBank/DDBJ whole genome shotgun (WGS) entry which is preliminary data.</text>
</comment>
<accession>A0ABS3IC67</accession>
<dbReference type="PANTHER" id="PTHR12169">
    <property type="entry name" value="ATPASE N2B"/>
    <property type="match status" value="1"/>
</dbReference>
<dbReference type="EMBL" id="JAFMPK010000047">
    <property type="protein sequence ID" value="MBO0610632.1"/>
    <property type="molecule type" value="Genomic_DNA"/>
</dbReference>
<dbReference type="InterPro" id="IPR027417">
    <property type="entry name" value="P-loop_NTPase"/>
</dbReference>
<name>A0ABS3IC67_9MICO</name>
<dbReference type="SUPFAM" id="SSF52540">
    <property type="entry name" value="P-loop containing nucleoside triphosphate hydrolases"/>
    <property type="match status" value="1"/>
</dbReference>
<evidence type="ECO:0000313" key="3">
    <source>
        <dbReference type="EMBL" id="MBO0610632.1"/>
    </source>
</evidence>
<dbReference type="GO" id="GO:0051301">
    <property type="term" value="P:cell division"/>
    <property type="evidence" value="ECO:0007669"/>
    <property type="project" value="UniProtKB-KW"/>
</dbReference>
<keyword evidence="2" id="KW-0067">ATP-binding</keyword>
<reference evidence="4" key="2">
    <citation type="submission" date="2023-07" db="EMBL/GenBank/DDBJ databases">
        <title>Myceligenerans salitolerans sp. nov., a halotolerant actinomycete isolated from a salt lake in Xinjiang, China.</title>
        <authorList>
            <person name="Guan T."/>
        </authorList>
    </citation>
    <scope>NUCLEOTIDE SEQUENCE [LARGE SCALE GENOMIC DNA]</scope>
    <source>
        <strain evidence="4">XHU 5031</strain>
    </source>
</reference>
<protein>
    <submittedName>
        <fullName evidence="3">Cell division protein ZapE</fullName>
    </submittedName>
</protein>
<evidence type="ECO:0000313" key="4">
    <source>
        <dbReference type="Proteomes" id="UP000664617"/>
    </source>
</evidence>
<dbReference type="Proteomes" id="UP000664617">
    <property type="component" value="Unassembled WGS sequence"/>
</dbReference>
<keyword evidence="1" id="KW-0547">Nucleotide-binding</keyword>
<reference evidence="3 4" key="1">
    <citation type="submission" date="2021-03" db="EMBL/GenBank/DDBJ databases">
        <authorList>
            <person name="Xin L."/>
        </authorList>
    </citation>
    <scope>NUCLEOTIDE SEQUENCE [LARGE SCALE GENOMIC DNA]</scope>
    <source>
        <strain evidence="3 4">XHU 5031</strain>
    </source>
</reference>
<dbReference type="NCBIfam" id="NF040713">
    <property type="entry name" value="ZapE"/>
    <property type="match status" value="1"/>
</dbReference>
<proteinExistence type="predicted"/>